<dbReference type="PANTHER" id="PTHR10587">
    <property type="entry name" value="GLYCOSYL TRANSFERASE-RELATED"/>
    <property type="match status" value="1"/>
</dbReference>
<gene>
    <name evidence="2" type="ORF">TH53_06850</name>
</gene>
<dbReference type="EMBL" id="JXRA01000028">
    <property type="protein sequence ID" value="KIO77850.1"/>
    <property type="molecule type" value="Genomic_DNA"/>
</dbReference>
<evidence type="ECO:0000313" key="3">
    <source>
        <dbReference type="Proteomes" id="UP000032049"/>
    </source>
</evidence>
<dbReference type="Proteomes" id="UP000032049">
    <property type="component" value="Unassembled WGS sequence"/>
</dbReference>
<sequence length="307" mass="35851">MEVYLTFDDGIQSGTEEVLKVLKANTVNATFFLTGLFTGYEFKRDWKKSAQVLKDIYLYHAIGNHSFSHANEYYTSYYKDGLLINNEGKRRTVTEDFLLNKHQLNNYLASICTPTTINHDFLLAANQQTQLARLPGRNVWRCGIKSSHTTNCNRPICSTDESDTKQGADELFNTGYQIFGWHKEWHMQFDFSSETRRYQQQRIATGQMDYSSSLHTNPDWDMYSPEHNEKDRLTEDFLTVADKILEMKNEGKVILLMHDRAFRKSPDNKFKNEAQKLSKLIHQLKAHKVTFKTLDHYYKTKQTVSIL</sequence>
<dbReference type="OrthoDB" id="9812065at2"/>
<dbReference type="RefSeq" id="WP_041880019.1">
    <property type="nucleotide sequence ID" value="NZ_CP157278.1"/>
</dbReference>
<dbReference type="GO" id="GO:0005975">
    <property type="term" value="P:carbohydrate metabolic process"/>
    <property type="evidence" value="ECO:0007669"/>
    <property type="project" value="InterPro"/>
</dbReference>
<dbReference type="STRING" id="1503925.TH53_06850"/>
<dbReference type="SUPFAM" id="SSF88713">
    <property type="entry name" value="Glycoside hydrolase/deacetylase"/>
    <property type="match status" value="1"/>
</dbReference>
<comment type="caution">
    <text evidence="2">The sequence shown here is derived from an EMBL/GenBank/DDBJ whole genome shotgun (WGS) entry which is preliminary data.</text>
</comment>
<dbReference type="Pfam" id="PF01522">
    <property type="entry name" value="Polysacc_deac_1"/>
    <property type="match status" value="1"/>
</dbReference>
<evidence type="ECO:0000259" key="1">
    <source>
        <dbReference type="PROSITE" id="PS51677"/>
    </source>
</evidence>
<protein>
    <recommendedName>
        <fullName evidence="1">NodB homology domain-containing protein</fullName>
    </recommendedName>
</protein>
<feature type="domain" description="NodB homology" evidence="1">
    <location>
        <begin position="1"/>
        <end position="292"/>
    </location>
</feature>
<dbReference type="PROSITE" id="PS51677">
    <property type="entry name" value="NODB"/>
    <property type="match status" value="1"/>
</dbReference>
<proteinExistence type="predicted"/>
<dbReference type="GO" id="GO:0016810">
    <property type="term" value="F:hydrolase activity, acting on carbon-nitrogen (but not peptide) bonds"/>
    <property type="evidence" value="ECO:0007669"/>
    <property type="project" value="InterPro"/>
</dbReference>
<name>A0A0D0GP13_9SPHI</name>
<dbReference type="InterPro" id="IPR050248">
    <property type="entry name" value="Polysacc_deacetylase_ArnD"/>
</dbReference>
<accession>A0A0D0GP13</accession>
<organism evidence="2 3">
    <name type="scientific">Pedobacter lusitanus</name>
    <dbReference type="NCBI Taxonomy" id="1503925"/>
    <lineage>
        <taxon>Bacteria</taxon>
        <taxon>Pseudomonadati</taxon>
        <taxon>Bacteroidota</taxon>
        <taxon>Sphingobacteriia</taxon>
        <taxon>Sphingobacteriales</taxon>
        <taxon>Sphingobacteriaceae</taxon>
        <taxon>Pedobacter</taxon>
    </lineage>
</organism>
<dbReference type="InterPro" id="IPR011330">
    <property type="entry name" value="Glyco_hydro/deAcase_b/a-brl"/>
</dbReference>
<reference evidence="2 3" key="1">
    <citation type="submission" date="2015-01" db="EMBL/GenBank/DDBJ databases">
        <title>Draft genome sequence of Pedobacter sp. NL19 isolated from sludge of an effluent treatment pond in an abandoned uranium mine.</title>
        <authorList>
            <person name="Santos T."/>
            <person name="Caetano T."/>
            <person name="Covas C."/>
            <person name="Cruz A."/>
            <person name="Mendo S."/>
        </authorList>
    </citation>
    <scope>NUCLEOTIDE SEQUENCE [LARGE SCALE GENOMIC DNA]</scope>
    <source>
        <strain evidence="2 3">NL19</strain>
    </source>
</reference>
<dbReference type="Gene3D" id="3.20.20.370">
    <property type="entry name" value="Glycoside hydrolase/deacetylase"/>
    <property type="match status" value="1"/>
</dbReference>
<evidence type="ECO:0000313" key="2">
    <source>
        <dbReference type="EMBL" id="KIO77850.1"/>
    </source>
</evidence>
<keyword evidence="3" id="KW-1185">Reference proteome</keyword>
<dbReference type="AlphaFoldDB" id="A0A0D0GP13"/>
<dbReference type="InterPro" id="IPR002509">
    <property type="entry name" value="NODB_dom"/>
</dbReference>